<dbReference type="EMBL" id="CP003557">
    <property type="protein sequence ID" value="AFN74892.1"/>
    <property type="molecule type" value="Genomic_DNA"/>
</dbReference>
<dbReference type="GO" id="GO:0016788">
    <property type="term" value="F:hydrolase activity, acting on ester bonds"/>
    <property type="evidence" value="ECO:0007669"/>
    <property type="project" value="InterPro"/>
</dbReference>
<dbReference type="AlphaFoldDB" id="I6YWF6"/>
<dbReference type="Proteomes" id="UP000009011">
    <property type="component" value="Chromosome"/>
</dbReference>
<dbReference type="InterPro" id="IPR008947">
    <property type="entry name" value="PLipase_C/P1_nuclease_dom_sf"/>
</dbReference>
<accession>I6YWF6</accession>
<evidence type="ECO:0008006" key="3">
    <source>
        <dbReference type="Google" id="ProtNLM"/>
    </source>
</evidence>
<organism evidence="1 2">
    <name type="scientific">Melioribacter roseus (strain DSM 23840 / JCM 17771 / VKM B-2668 / P3M-2)</name>
    <dbReference type="NCBI Taxonomy" id="1191523"/>
    <lineage>
        <taxon>Bacteria</taxon>
        <taxon>Pseudomonadati</taxon>
        <taxon>Ignavibacteriota</taxon>
        <taxon>Ignavibacteria</taxon>
        <taxon>Ignavibacteriales</taxon>
        <taxon>Melioribacteraceae</taxon>
        <taxon>Melioribacter</taxon>
    </lineage>
</organism>
<dbReference type="HOGENOM" id="CLU_053114_0_0_10"/>
<sequence length="276" mass="31795">MIKPKFLLTLFFLPFLLNFAWGNEGHKLIAAHAMNLIAPEIGLSKYAVNYIIEHSVDPDYRKKDDPDEPVRHFIDIDFYGEFLNGNMIKSKETLIAIYGDSIVTKMGLLPWATSETFDKLAEAFKAKDRDKILLYASDLAHYVGDGHQPLHATLNYNGQLTNQKGIHFRYEIEMFNRYLDEIEAGLNIEKVHELKTPLTDIIFDYISESNFEVDIILSADINATKFSQNDEDKYYELLWFRTRHLTVEKINQASSMLANMIYTAWIKAGKPDLSSL</sequence>
<dbReference type="Gene3D" id="1.10.575.10">
    <property type="entry name" value="P1 Nuclease"/>
    <property type="match status" value="1"/>
</dbReference>
<dbReference type="STRING" id="1191523.MROS_1658"/>
<dbReference type="eggNOG" id="ENOG502Z9BM">
    <property type="taxonomic scope" value="Bacteria"/>
</dbReference>
<keyword evidence="2" id="KW-1185">Reference proteome</keyword>
<dbReference type="SUPFAM" id="SSF48537">
    <property type="entry name" value="Phospholipase C/P1 nuclease"/>
    <property type="match status" value="1"/>
</dbReference>
<dbReference type="RefSeq" id="WP_014856326.1">
    <property type="nucleotide sequence ID" value="NC_018178.1"/>
</dbReference>
<evidence type="ECO:0000313" key="2">
    <source>
        <dbReference type="Proteomes" id="UP000009011"/>
    </source>
</evidence>
<protein>
    <recommendedName>
        <fullName evidence="3">S1/P1 Nuclease</fullName>
    </recommendedName>
</protein>
<dbReference type="OrthoDB" id="267579at2"/>
<proteinExistence type="predicted"/>
<evidence type="ECO:0000313" key="1">
    <source>
        <dbReference type="EMBL" id="AFN74892.1"/>
    </source>
</evidence>
<dbReference type="KEGG" id="mro:MROS_1658"/>
<name>I6YWF6_MELRP</name>
<reference evidence="1 2" key="1">
    <citation type="journal article" date="2013" name="PLoS ONE">
        <title>Genomic analysis of Melioribacter roseus, facultatively anaerobic organotrophic bacterium representing a novel deep lineage within Bacteriodetes/Chlorobi group.</title>
        <authorList>
            <person name="Kadnikov V.V."/>
            <person name="Mardanov A.V."/>
            <person name="Podosokorskaya O.A."/>
            <person name="Gavrilov S.N."/>
            <person name="Kublanov I.V."/>
            <person name="Beletsky A.V."/>
            <person name="Bonch-Osmolovskaya E.A."/>
            <person name="Ravin N.V."/>
        </authorList>
    </citation>
    <scope>NUCLEOTIDE SEQUENCE [LARGE SCALE GENOMIC DNA]</scope>
    <source>
        <strain evidence="2">JCM 17771 / P3M-2</strain>
    </source>
</reference>
<gene>
    <name evidence="1" type="ordered locus">MROS_1658</name>
</gene>